<dbReference type="AlphaFoldDB" id="A0A2T0T2Y1"/>
<comment type="caution">
    <text evidence="2">The sequence shown here is derived from an EMBL/GenBank/DDBJ whole genome shotgun (WGS) entry which is preliminary data.</text>
</comment>
<sequence>MIKAEGVWSPPAKVYQYRYQGRTVYFIPQHCCDIPSQLLDDQCNTICLPDGGFAGSGDGKCTDFFEKRTEEKLLWEDTRK</sequence>
<dbReference type="OrthoDB" id="676710at2"/>
<organism evidence="2 3">
    <name type="scientific">Spirosoma oryzae</name>
    <dbReference type="NCBI Taxonomy" id="1469603"/>
    <lineage>
        <taxon>Bacteria</taxon>
        <taxon>Pseudomonadati</taxon>
        <taxon>Bacteroidota</taxon>
        <taxon>Cytophagia</taxon>
        <taxon>Cytophagales</taxon>
        <taxon>Cytophagaceae</taxon>
        <taxon>Spirosoma</taxon>
    </lineage>
</organism>
<dbReference type="Pfam" id="PF22311">
    <property type="entry name" value="DUF6970"/>
    <property type="match status" value="1"/>
</dbReference>
<proteinExistence type="predicted"/>
<gene>
    <name evidence="2" type="ORF">CLV58_107110</name>
</gene>
<reference evidence="2 3" key="1">
    <citation type="submission" date="2018-03" db="EMBL/GenBank/DDBJ databases">
        <title>Genomic Encyclopedia of Archaeal and Bacterial Type Strains, Phase II (KMG-II): from individual species to whole genera.</title>
        <authorList>
            <person name="Goeker M."/>
        </authorList>
    </citation>
    <scope>NUCLEOTIDE SEQUENCE [LARGE SCALE GENOMIC DNA]</scope>
    <source>
        <strain evidence="2 3">DSM 28354</strain>
    </source>
</reference>
<feature type="domain" description="DUF6970" evidence="1">
    <location>
        <begin position="2"/>
        <end position="77"/>
    </location>
</feature>
<dbReference type="Proteomes" id="UP000238375">
    <property type="component" value="Unassembled WGS sequence"/>
</dbReference>
<evidence type="ECO:0000313" key="3">
    <source>
        <dbReference type="Proteomes" id="UP000238375"/>
    </source>
</evidence>
<keyword evidence="3" id="KW-1185">Reference proteome</keyword>
<dbReference type="EMBL" id="PVTE01000007">
    <property type="protein sequence ID" value="PRY40016.1"/>
    <property type="molecule type" value="Genomic_DNA"/>
</dbReference>
<evidence type="ECO:0000259" key="1">
    <source>
        <dbReference type="Pfam" id="PF22311"/>
    </source>
</evidence>
<dbReference type="InterPro" id="IPR054243">
    <property type="entry name" value="DUF6970"/>
</dbReference>
<evidence type="ECO:0000313" key="2">
    <source>
        <dbReference type="EMBL" id="PRY40016.1"/>
    </source>
</evidence>
<accession>A0A2T0T2Y1</accession>
<protein>
    <recommendedName>
        <fullName evidence="1">DUF6970 domain-containing protein</fullName>
    </recommendedName>
</protein>
<name>A0A2T0T2Y1_9BACT</name>